<feature type="non-terminal residue" evidence="1">
    <location>
        <position position="92"/>
    </location>
</feature>
<reference evidence="1" key="1">
    <citation type="journal article" date="2023" name="IScience">
        <title>Live-bearing cockroach genome reveals convergent evolutionary mechanisms linked to viviparity in insects and beyond.</title>
        <authorList>
            <person name="Fouks B."/>
            <person name="Harrison M.C."/>
            <person name="Mikhailova A.A."/>
            <person name="Marchal E."/>
            <person name="English S."/>
            <person name="Carruthers M."/>
            <person name="Jennings E.C."/>
            <person name="Chiamaka E.L."/>
            <person name="Frigard R.A."/>
            <person name="Pippel M."/>
            <person name="Attardo G.M."/>
            <person name="Benoit J.B."/>
            <person name="Bornberg-Bauer E."/>
            <person name="Tobe S.S."/>
        </authorList>
    </citation>
    <scope>NUCLEOTIDE SEQUENCE</scope>
    <source>
        <strain evidence="1">Stay&amp;Tobe</strain>
    </source>
</reference>
<protein>
    <submittedName>
        <fullName evidence="1">Uncharacterized protein</fullName>
    </submittedName>
</protein>
<gene>
    <name evidence="1" type="ORF">L9F63_015582</name>
</gene>
<reference evidence="1" key="2">
    <citation type="submission" date="2023-05" db="EMBL/GenBank/DDBJ databases">
        <authorList>
            <person name="Fouks B."/>
        </authorList>
    </citation>
    <scope>NUCLEOTIDE SEQUENCE</scope>
    <source>
        <strain evidence="1">Stay&amp;Tobe</strain>
        <tissue evidence="1">Testes</tissue>
    </source>
</reference>
<dbReference type="Proteomes" id="UP001233999">
    <property type="component" value="Unassembled WGS sequence"/>
</dbReference>
<organism evidence="1 2">
    <name type="scientific">Diploptera punctata</name>
    <name type="common">Pacific beetle cockroach</name>
    <dbReference type="NCBI Taxonomy" id="6984"/>
    <lineage>
        <taxon>Eukaryota</taxon>
        <taxon>Metazoa</taxon>
        <taxon>Ecdysozoa</taxon>
        <taxon>Arthropoda</taxon>
        <taxon>Hexapoda</taxon>
        <taxon>Insecta</taxon>
        <taxon>Pterygota</taxon>
        <taxon>Neoptera</taxon>
        <taxon>Polyneoptera</taxon>
        <taxon>Dictyoptera</taxon>
        <taxon>Blattodea</taxon>
        <taxon>Blaberoidea</taxon>
        <taxon>Blaberidae</taxon>
        <taxon>Diplopterinae</taxon>
        <taxon>Diploptera</taxon>
    </lineage>
</organism>
<accession>A0AAD8A5C1</accession>
<dbReference type="EMBL" id="JASPKZ010003809">
    <property type="protein sequence ID" value="KAJ9592744.1"/>
    <property type="molecule type" value="Genomic_DNA"/>
</dbReference>
<name>A0AAD8A5C1_DIPPU</name>
<evidence type="ECO:0000313" key="2">
    <source>
        <dbReference type="Proteomes" id="UP001233999"/>
    </source>
</evidence>
<proteinExistence type="predicted"/>
<sequence length="92" mass="10509">VPLFVVTIKCYTINRSVGMTPFKNIGHQIFLSTSSGNLLLGQFLASFIPQDFISYNFRPVYIEYSTQTAIYKCNHWYADVVSRLELIPARAI</sequence>
<comment type="caution">
    <text evidence="1">The sequence shown here is derived from an EMBL/GenBank/DDBJ whole genome shotgun (WGS) entry which is preliminary data.</text>
</comment>
<keyword evidence="2" id="KW-1185">Reference proteome</keyword>
<evidence type="ECO:0000313" key="1">
    <source>
        <dbReference type="EMBL" id="KAJ9592744.1"/>
    </source>
</evidence>
<feature type="non-terminal residue" evidence="1">
    <location>
        <position position="1"/>
    </location>
</feature>
<dbReference type="AlphaFoldDB" id="A0AAD8A5C1"/>